<evidence type="ECO:0000313" key="6">
    <source>
        <dbReference type="EMBL" id="TPE60185.1"/>
    </source>
</evidence>
<gene>
    <name evidence="6" type="ORF">FJQ54_12320</name>
</gene>
<protein>
    <submittedName>
        <fullName evidence="6">TolC family protein</fullName>
    </submittedName>
</protein>
<keyword evidence="5" id="KW-0998">Cell outer membrane</keyword>
<evidence type="ECO:0000256" key="4">
    <source>
        <dbReference type="ARBA" id="ARBA00023136"/>
    </source>
</evidence>
<dbReference type="GO" id="GO:0015288">
    <property type="term" value="F:porin activity"/>
    <property type="evidence" value="ECO:0007669"/>
    <property type="project" value="TreeGrafter"/>
</dbReference>
<evidence type="ECO:0000313" key="7">
    <source>
        <dbReference type="Proteomes" id="UP000319897"/>
    </source>
</evidence>
<evidence type="ECO:0000256" key="1">
    <source>
        <dbReference type="ARBA" id="ARBA00004442"/>
    </source>
</evidence>
<keyword evidence="2" id="KW-1134">Transmembrane beta strand</keyword>
<evidence type="ECO:0000256" key="5">
    <source>
        <dbReference type="ARBA" id="ARBA00023237"/>
    </source>
</evidence>
<dbReference type="GO" id="GO:0009279">
    <property type="term" value="C:cell outer membrane"/>
    <property type="evidence" value="ECO:0007669"/>
    <property type="project" value="UniProtKB-SubCell"/>
</dbReference>
<dbReference type="Proteomes" id="UP000319897">
    <property type="component" value="Unassembled WGS sequence"/>
</dbReference>
<dbReference type="Gene3D" id="1.20.1600.10">
    <property type="entry name" value="Outer membrane efflux proteins (OEP)"/>
    <property type="match status" value="1"/>
</dbReference>
<keyword evidence="4" id="KW-0472">Membrane</keyword>
<dbReference type="GO" id="GO:0015562">
    <property type="term" value="F:efflux transmembrane transporter activity"/>
    <property type="evidence" value="ECO:0007669"/>
    <property type="project" value="InterPro"/>
</dbReference>
<comment type="subcellular location">
    <subcellularLocation>
        <location evidence="1">Cell outer membrane</location>
    </subcellularLocation>
</comment>
<organism evidence="6 7">
    <name type="scientific">Sandaracinobacter neustonicus</name>
    <dbReference type="NCBI Taxonomy" id="1715348"/>
    <lineage>
        <taxon>Bacteria</taxon>
        <taxon>Pseudomonadati</taxon>
        <taxon>Pseudomonadota</taxon>
        <taxon>Alphaproteobacteria</taxon>
        <taxon>Sphingomonadales</taxon>
        <taxon>Sphingosinicellaceae</taxon>
        <taxon>Sandaracinobacter</taxon>
    </lineage>
</organism>
<proteinExistence type="predicted"/>
<dbReference type="InterPro" id="IPR051906">
    <property type="entry name" value="TolC-like"/>
</dbReference>
<keyword evidence="3" id="KW-0812">Transmembrane</keyword>
<evidence type="ECO:0000256" key="3">
    <source>
        <dbReference type="ARBA" id="ARBA00022692"/>
    </source>
</evidence>
<dbReference type="GO" id="GO:1990281">
    <property type="term" value="C:efflux pump complex"/>
    <property type="evidence" value="ECO:0007669"/>
    <property type="project" value="TreeGrafter"/>
</dbReference>
<name>A0A501XI80_9SPHN</name>
<dbReference type="PANTHER" id="PTHR30026">
    <property type="entry name" value="OUTER MEMBRANE PROTEIN TOLC"/>
    <property type="match status" value="1"/>
</dbReference>
<comment type="caution">
    <text evidence="6">The sequence shown here is derived from an EMBL/GenBank/DDBJ whole genome shotgun (WGS) entry which is preliminary data.</text>
</comment>
<dbReference type="PANTHER" id="PTHR30026:SF23">
    <property type="entry name" value="TO APRF-PUTATIVE OUTER MEMBRANE EFFLUX PROTEIN OR SECRETED ALKALINE PHOSPHATASE-RELATED"/>
    <property type="match status" value="1"/>
</dbReference>
<reference evidence="6 7" key="1">
    <citation type="submission" date="2019-06" db="EMBL/GenBank/DDBJ databases">
        <authorList>
            <person name="Lee I."/>
            <person name="Jang G.I."/>
            <person name="Hwang C.Y."/>
        </authorList>
    </citation>
    <scope>NUCLEOTIDE SEQUENCE [LARGE SCALE GENOMIC DNA]</scope>
    <source>
        <strain evidence="6 7">PAMC 28131</strain>
    </source>
</reference>
<dbReference type="OrthoDB" id="7809646at2"/>
<keyword evidence="7" id="KW-1185">Reference proteome</keyword>
<dbReference type="EMBL" id="VFSU01000028">
    <property type="protein sequence ID" value="TPE60185.1"/>
    <property type="molecule type" value="Genomic_DNA"/>
</dbReference>
<dbReference type="AlphaFoldDB" id="A0A501XI80"/>
<evidence type="ECO:0000256" key="2">
    <source>
        <dbReference type="ARBA" id="ARBA00022452"/>
    </source>
</evidence>
<sequence>MKQGGNLPHRGVLASGGVGPQSRFLTMCGVSVALAVGFAAESAHAAGQAQGPELPSQMIPSGAPGHRILLSEVDRQARDFEQFVKDNVARRGIARPPVLAPMAPGAAGLGWWEAAATTAGPGASAVPLATLVDKASRSSLQINTFGTLPAIRDTAVDEAEGRYAPELFAEGRHAYRNEPTTALSQTAGDPRQKDTEYVAEAGVRTRFRTGAEVTLAQRFSRLDSNIITYNPRRQSRARTSLGLVQPLWRGAGVDYGRAVERVAGNEAEAARDEFRRQAESHLLEVIRAYWVLYLARSNFAQEQRGATEVGALAKRLSGREGVDALPLQISRARAVSATRSAGLVRAENAVRNAEARLKALINDPLITDAGAPAIVPADRPNLERTEVDPQALVETAMRQRPEIRSAFLGYRSALLREGMAQNESMPQLDLVLEGSVNGGGNGEFISAPFNDAYDNRPSYTAGVRFSIPLGPDERDARHKRRRLETVQQALQTRTTVDTVLLELEVSANEMATAQNELSERAEALSLASDDQKVTEERWKAGIGSGGAGADGVFYLDQLLTGQDRLMRAELDFAEAQATVMVARANLSRARGTLLADLGYEIVADEDPASGKANLPRYRLGRAAGK</sequence>
<dbReference type="SUPFAM" id="SSF56954">
    <property type="entry name" value="Outer membrane efflux proteins (OEP)"/>
    <property type="match status" value="1"/>
</dbReference>
<dbReference type="RefSeq" id="WP_140928711.1">
    <property type="nucleotide sequence ID" value="NZ_VFSU01000028.1"/>
</dbReference>
<accession>A0A501XI80</accession>